<reference evidence="3" key="1">
    <citation type="submission" date="2023-07" db="EMBL/GenBank/DDBJ databases">
        <title>Whole-genome sequencing of a new Methanosarcina sp. Z-7115.</title>
        <authorList>
            <person name="Zhilina T.N."/>
            <person name="Merkel A.Y."/>
        </authorList>
    </citation>
    <scope>NUCLEOTIDE SEQUENCE [LARGE SCALE GENOMIC DNA]</scope>
    <source>
        <strain evidence="3">Z-7115</strain>
    </source>
</reference>
<feature type="domain" description="ABC transporter" evidence="1">
    <location>
        <begin position="2"/>
        <end position="38"/>
    </location>
</feature>
<comment type="caution">
    <text evidence="2">The sequence shown here is derived from an EMBL/GenBank/DDBJ whole genome shotgun (WGS) entry which is preliminary data.</text>
</comment>
<evidence type="ECO:0000313" key="3">
    <source>
        <dbReference type="Proteomes" id="UP001246244"/>
    </source>
</evidence>
<evidence type="ECO:0000259" key="1">
    <source>
        <dbReference type="Pfam" id="PF00005"/>
    </source>
</evidence>
<organism evidence="2 3">
    <name type="scientific">Methanosarcina baikalica</name>
    <dbReference type="NCBI Taxonomy" id="3073890"/>
    <lineage>
        <taxon>Archaea</taxon>
        <taxon>Methanobacteriati</taxon>
        <taxon>Methanobacteriota</taxon>
        <taxon>Stenosarchaea group</taxon>
        <taxon>Methanomicrobia</taxon>
        <taxon>Methanosarcinales</taxon>
        <taxon>Methanosarcinaceae</taxon>
        <taxon>Methanosarcina</taxon>
    </lineage>
</organism>
<keyword evidence="3" id="KW-1185">Reference proteome</keyword>
<gene>
    <name evidence="2" type="ORF">RG963_01790</name>
</gene>
<dbReference type="GO" id="GO:0005524">
    <property type="term" value="F:ATP binding"/>
    <property type="evidence" value="ECO:0007669"/>
    <property type="project" value="UniProtKB-KW"/>
</dbReference>
<sequence>MKITHLLDRHLLTLSGEEQQRVALARALVTDPKILLLDSRRNGY</sequence>
<protein>
    <submittedName>
        <fullName evidence="2">ATP-binding cassette domain-containing protein</fullName>
    </submittedName>
</protein>
<keyword evidence="2" id="KW-0067">ATP-binding</keyword>
<keyword evidence="2" id="KW-0547">Nucleotide-binding</keyword>
<proteinExistence type="predicted"/>
<dbReference type="Gene3D" id="3.40.50.300">
    <property type="entry name" value="P-loop containing nucleotide triphosphate hydrolases"/>
    <property type="match status" value="1"/>
</dbReference>
<dbReference type="InterPro" id="IPR003439">
    <property type="entry name" value="ABC_transporter-like_ATP-bd"/>
</dbReference>
<dbReference type="EMBL" id="JAVKPK010000004">
    <property type="protein sequence ID" value="MDR7664534.1"/>
    <property type="molecule type" value="Genomic_DNA"/>
</dbReference>
<accession>A0ABU2CXR4</accession>
<name>A0ABU2CXR4_9EURY</name>
<evidence type="ECO:0000313" key="2">
    <source>
        <dbReference type="EMBL" id="MDR7664534.1"/>
    </source>
</evidence>
<dbReference type="Pfam" id="PF00005">
    <property type="entry name" value="ABC_tran"/>
    <property type="match status" value="1"/>
</dbReference>
<dbReference type="Proteomes" id="UP001246244">
    <property type="component" value="Unassembled WGS sequence"/>
</dbReference>
<dbReference type="InterPro" id="IPR027417">
    <property type="entry name" value="P-loop_NTPase"/>
</dbReference>
<dbReference type="SUPFAM" id="SSF52540">
    <property type="entry name" value="P-loop containing nucleoside triphosphate hydrolases"/>
    <property type="match status" value="1"/>
</dbReference>